<accession>A0A9P7Y8K4</accession>
<feature type="region of interest" description="Disordered" evidence="1">
    <location>
        <begin position="58"/>
        <end position="103"/>
    </location>
</feature>
<organism evidence="3 4">
    <name type="scientific">Amylocarpus encephaloides</name>
    <dbReference type="NCBI Taxonomy" id="45428"/>
    <lineage>
        <taxon>Eukaryota</taxon>
        <taxon>Fungi</taxon>
        <taxon>Dikarya</taxon>
        <taxon>Ascomycota</taxon>
        <taxon>Pezizomycotina</taxon>
        <taxon>Leotiomycetes</taxon>
        <taxon>Helotiales</taxon>
        <taxon>Helotiales incertae sedis</taxon>
        <taxon>Amylocarpus</taxon>
    </lineage>
</organism>
<dbReference type="AlphaFoldDB" id="A0A9P7Y8K4"/>
<feature type="compositionally biased region" description="Basic and acidic residues" evidence="1">
    <location>
        <begin position="70"/>
        <end position="88"/>
    </location>
</feature>
<evidence type="ECO:0000256" key="1">
    <source>
        <dbReference type="SAM" id="MobiDB-lite"/>
    </source>
</evidence>
<reference evidence="3" key="1">
    <citation type="journal article" date="2021" name="IMA Fungus">
        <title>Genomic characterization of three marine fungi, including Emericellopsis atlantica sp. nov. with signatures of a generalist lifestyle and marine biomass degradation.</title>
        <authorList>
            <person name="Hagestad O.C."/>
            <person name="Hou L."/>
            <person name="Andersen J.H."/>
            <person name="Hansen E.H."/>
            <person name="Altermark B."/>
            <person name="Li C."/>
            <person name="Kuhnert E."/>
            <person name="Cox R.J."/>
            <person name="Crous P.W."/>
            <person name="Spatafora J.W."/>
            <person name="Lail K."/>
            <person name="Amirebrahimi M."/>
            <person name="Lipzen A."/>
            <person name="Pangilinan J."/>
            <person name="Andreopoulos W."/>
            <person name="Hayes R.D."/>
            <person name="Ng V."/>
            <person name="Grigoriev I.V."/>
            <person name="Jackson S.A."/>
            <person name="Sutton T.D.S."/>
            <person name="Dobson A.D.W."/>
            <person name="Rama T."/>
        </authorList>
    </citation>
    <scope>NUCLEOTIDE SEQUENCE</scope>
    <source>
        <strain evidence="3">TRa018bII</strain>
    </source>
</reference>
<evidence type="ECO:0000259" key="2">
    <source>
        <dbReference type="Pfam" id="PF13259"/>
    </source>
</evidence>
<dbReference type="Proteomes" id="UP000824998">
    <property type="component" value="Unassembled WGS sequence"/>
</dbReference>
<protein>
    <recommendedName>
        <fullName evidence="2">Gag1-like clamp domain-containing protein</fullName>
    </recommendedName>
</protein>
<feature type="region of interest" description="Disordered" evidence="1">
    <location>
        <begin position="116"/>
        <end position="150"/>
    </location>
</feature>
<evidence type="ECO:0000313" key="3">
    <source>
        <dbReference type="EMBL" id="KAG9229104.1"/>
    </source>
</evidence>
<feature type="domain" description="Gag1-like clamp" evidence="2">
    <location>
        <begin position="118"/>
        <end position="272"/>
    </location>
</feature>
<feature type="compositionally biased region" description="Basic and acidic residues" evidence="1">
    <location>
        <begin position="344"/>
        <end position="362"/>
    </location>
</feature>
<dbReference type="InterPro" id="IPR025124">
    <property type="entry name" value="Gag1-like_clamp"/>
</dbReference>
<feature type="region of interest" description="Disordered" evidence="1">
    <location>
        <begin position="168"/>
        <end position="223"/>
    </location>
</feature>
<dbReference type="Pfam" id="PF13259">
    <property type="entry name" value="clamp_Gag1-like"/>
    <property type="match status" value="1"/>
</dbReference>
<comment type="caution">
    <text evidence="3">The sequence shown here is derived from an EMBL/GenBank/DDBJ whole genome shotgun (WGS) entry which is preliminary data.</text>
</comment>
<sequence>MFFGPANVPGTAAHRRKTYANTNAITDYEADLTSRDREKQKHAVRRYINETIKGDWEWEWPQPLGGQDDSDTHSLNDPEIEWKERDEWLSDNSEPGDSPPIPGSAIVFDTKMFKSTPSPFRFENPDGVGETIQKSQRDRKRRRKRRNKEEMKYNDGVRCFNERRDAWTRARHVPAPPRKRSVQTNGSSEGDGSSTAVDNEDDDGWEDSDTEIPIAPPLLPPTNAMRASIKPDAYSTIYDKVVMQQLTPSCPMNLSDVVRSCVQGWKRDGEWPPKVTQPDPVAGKKKPRKLSVAGIFGLDKDKDGQKEPGSPGTLRRSLQRFMSLGKDHDKFAPSPATPGLQGSEKSKEVEKVKEDTLKPPFS</sequence>
<feature type="compositionally biased region" description="Polar residues" evidence="1">
    <location>
        <begin position="182"/>
        <end position="197"/>
    </location>
</feature>
<feature type="region of interest" description="Disordered" evidence="1">
    <location>
        <begin position="268"/>
        <end position="362"/>
    </location>
</feature>
<dbReference type="OrthoDB" id="5422958at2759"/>
<evidence type="ECO:0000313" key="4">
    <source>
        <dbReference type="Proteomes" id="UP000824998"/>
    </source>
</evidence>
<feature type="compositionally biased region" description="Basic residues" evidence="1">
    <location>
        <begin position="169"/>
        <end position="181"/>
    </location>
</feature>
<dbReference type="PANTHER" id="PTHR28065">
    <property type="entry name" value="FREQUENIN"/>
    <property type="match status" value="1"/>
</dbReference>
<proteinExistence type="predicted"/>
<dbReference type="PANTHER" id="PTHR28065:SF1">
    <property type="entry name" value="DUF4050 DOMAIN-CONTAINING PROTEIN"/>
    <property type="match status" value="1"/>
</dbReference>
<keyword evidence="4" id="KW-1185">Reference proteome</keyword>
<dbReference type="EMBL" id="MU251814">
    <property type="protein sequence ID" value="KAG9229104.1"/>
    <property type="molecule type" value="Genomic_DNA"/>
</dbReference>
<feature type="compositionally biased region" description="Basic residues" evidence="1">
    <location>
        <begin position="137"/>
        <end position="146"/>
    </location>
</feature>
<feature type="compositionally biased region" description="Acidic residues" evidence="1">
    <location>
        <begin position="198"/>
        <end position="210"/>
    </location>
</feature>
<dbReference type="InterPro" id="IPR053274">
    <property type="entry name" value="Fluconazole_resistance"/>
</dbReference>
<gene>
    <name evidence="3" type="ORF">BJ875DRAFT_475762</name>
</gene>
<name>A0A9P7Y8K4_9HELO</name>